<dbReference type="AlphaFoldDB" id="I2GE69"/>
<dbReference type="STRING" id="1185876.BN8_01171"/>
<dbReference type="Proteomes" id="UP000009309">
    <property type="component" value="Unassembled WGS sequence"/>
</dbReference>
<dbReference type="RefSeq" id="WP_009280778.1">
    <property type="nucleotide sequence ID" value="NZ_CAIT01000005.1"/>
</dbReference>
<evidence type="ECO:0000259" key="1">
    <source>
        <dbReference type="Pfam" id="PF13449"/>
    </source>
</evidence>
<reference evidence="2 3" key="1">
    <citation type="journal article" date="2012" name="J. Bacteriol.">
        <title>Genome Sequence of the Filamentous Bacterium Fibrisoma limi BUZ 3T.</title>
        <authorList>
            <person name="Filippini M."/>
            <person name="Qi W."/>
            <person name="Jaenicke S."/>
            <person name="Goesmann A."/>
            <person name="Smits T.H."/>
            <person name="Bagheri H.C."/>
        </authorList>
    </citation>
    <scope>NUCLEOTIDE SEQUENCE [LARGE SCALE GENOMIC DNA]</scope>
    <source>
        <strain evidence="3">BUZ 3T</strain>
    </source>
</reference>
<evidence type="ECO:0000313" key="3">
    <source>
        <dbReference type="Proteomes" id="UP000009309"/>
    </source>
</evidence>
<proteinExistence type="predicted"/>
<dbReference type="Pfam" id="PF13449">
    <property type="entry name" value="Phytase-like"/>
    <property type="match status" value="1"/>
</dbReference>
<name>I2GE69_9BACT</name>
<evidence type="ECO:0000313" key="2">
    <source>
        <dbReference type="EMBL" id="CCH52194.1"/>
    </source>
</evidence>
<comment type="caution">
    <text evidence="2">The sequence shown here is derived from an EMBL/GenBank/DDBJ whole genome shotgun (WGS) entry which is preliminary data.</text>
</comment>
<gene>
    <name evidence="2" type="ORF">BN8_01171</name>
</gene>
<protein>
    <recommendedName>
        <fullName evidence="1">Phytase-like domain-containing protein</fullName>
    </recommendedName>
</protein>
<feature type="domain" description="Phytase-like" evidence="1">
    <location>
        <begin position="25"/>
        <end position="73"/>
    </location>
</feature>
<dbReference type="EMBL" id="CAIT01000005">
    <property type="protein sequence ID" value="CCH52194.1"/>
    <property type="molecule type" value="Genomic_DNA"/>
</dbReference>
<keyword evidence="3" id="KW-1185">Reference proteome</keyword>
<dbReference type="OrthoDB" id="9798539at2"/>
<sequence length="88" mass="9663">MYEDGPRAAFNVAGSPIRIIKYDCQTSQPVTKTLLYDVASSGVPHIDNLEVMTLVLKLPNVNYSLVMVSDDNFGAAQITQFLAFEVLP</sequence>
<dbReference type="eggNOG" id="COG4222">
    <property type="taxonomic scope" value="Bacteria"/>
</dbReference>
<organism evidence="2 3">
    <name type="scientific">Fibrisoma limi BUZ 3</name>
    <dbReference type="NCBI Taxonomy" id="1185876"/>
    <lineage>
        <taxon>Bacteria</taxon>
        <taxon>Pseudomonadati</taxon>
        <taxon>Bacteroidota</taxon>
        <taxon>Cytophagia</taxon>
        <taxon>Cytophagales</taxon>
        <taxon>Spirosomataceae</taxon>
        <taxon>Fibrisoma</taxon>
    </lineage>
</organism>
<dbReference type="InterPro" id="IPR027372">
    <property type="entry name" value="Phytase-like_dom"/>
</dbReference>
<accession>I2GE69</accession>